<accession>A0A564Y6Z4</accession>
<sequence>MFEVDPPLCTSIKYGYPKMVKKWLSVGAPIERRDMRGYTPLMIAAEYNRIQITRILLWHGANRKALVFGQTALDIAKAKGNEMVAFVLENVMMECV</sequence>
<name>A0A564Y6Z4_HYMDI</name>
<evidence type="ECO:0000313" key="4">
    <source>
        <dbReference type="EMBL" id="VUZ42729.1"/>
    </source>
</evidence>
<protein>
    <submittedName>
        <fullName evidence="4">Uncharacterized protein</fullName>
    </submittedName>
</protein>
<keyword evidence="1" id="KW-0677">Repeat</keyword>
<gene>
    <name evidence="4" type="ORF">WMSIL1_LOCUS3293</name>
</gene>
<evidence type="ECO:0000313" key="5">
    <source>
        <dbReference type="Proteomes" id="UP000321570"/>
    </source>
</evidence>
<dbReference type="Gene3D" id="1.25.40.20">
    <property type="entry name" value="Ankyrin repeat-containing domain"/>
    <property type="match status" value="1"/>
</dbReference>
<dbReference type="AlphaFoldDB" id="A0A564Y6Z4"/>
<proteinExistence type="predicted"/>
<feature type="repeat" description="ANK" evidence="3">
    <location>
        <begin position="36"/>
        <end position="62"/>
    </location>
</feature>
<dbReference type="InterPro" id="IPR002110">
    <property type="entry name" value="Ankyrin_rpt"/>
</dbReference>
<dbReference type="PANTHER" id="PTHR24173">
    <property type="entry name" value="ANKYRIN REPEAT CONTAINING"/>
    <property type="match status" value="1"/>
</dbReference>
<evidence type="ECO:0000256" key="2">
    <source>
        <dbReference type="ARBA" id="ARBA00023043"/>
    </source>
</evidence>
<organism evidence="4 5">
    <name type="scientific">Hymenolepis diminuta</name>
    <name type="common">Rat tapeworm</name>
    <dbReference type="NCBI Taxonomy" id="6216"/>
    <lineage>
        <taxon>Eukaryota</taxon>
        <taxon>Metazoa</taxon>
        <taxon>Spiralia</taxon>
        <taxon>Lophotrochozoa</taxon>
        <taxon>Platyhelminthes</taxon>
        <taxon>Cestoda</taxon>
        <taxon>Eucestoda</taxon>
        <taxon>Cyclophyllidea</taxon>
        <taxon>Hymenolepididae</taxon>
        <taxon>Hymenolepis</taxon>
    </lineage>
</organism>
<keyword evidence="2 3" id="KW-0040">ANK repeat</keyword>
<dbReference type="SUPFAM" id="SSF48403">
    <property type="entry name" value="Ankyrin repeat"/>
    <property type="match status" value="1"/>
</dbReference>
<evidence type="ECO:0000256" key="3">
    <source>
        <dbReference type="PROSITE-ProRule" id="PRU00023"/>
    </source>
</evidence>
<dbReference type="InterPro" id="IPR036770">
    <property type="entry name" value="Ankyrin_rpt-contain_sf"/>
</dbReference>
<reference evidence="4 5" key="1">
    <citation type="submission" date="2019-07" db="EMBL/GenBank/DDBJ databases">
        <authorList>
            <person name="Jastrzebski P J."/>
            <person name="Paukszto L."/>
            <person name="Jastrzebski P J."/>
        </authorList>
    </citation>
    <scope>NUCLEOTIDE SEQUENCE [LARGE SCALE GENOMIC DNA]</scope>
    <source>
        <strain evidence="4 5">WMS-il1</strain>
    </source>
</reference>
<dbReference type="Proteomes" id="UP000321570">
    <property type="component" value="Unassembled WGS sequence"/>
</dbReference>
<dbReference type="PANTHER" id="PTHR24173:SF74">
    <property type="entry name" value="ANKYRIN REPEAT DOMAIN-CONTAINING PROTEIN 16"/>
    <property type="match status" value="1"/>
</dbReference>
<feature type="non-terminal residue" evidence="4">
    <location>
        <position position="96"/>
    </location>
</feature>
<dbReference type="EMBL" id="CABIJS010000097">
    <property type="protein sequence ID" value="VUZ42729.1"/>
    <property type="molecule type" value="Genomic_DNA"/>
</dbReference>
<dbReference type="PROSITE" id="PS50088">
    <property type="entry name" value="ANK_REPEAT"/>
    <property type="match status" value="1"/>
</dbReference>
<dbReference type="PROSITE" id="PS50297">
    <property type="entry name" value="ANK_REP_REGION"/>
    <property type="match status" value="1"/>
</dbReference>
<evidence type="ECO:0000256" key="1">
    <source>
        <dbReference type="ARBA" id="ARBA00022737"/>
    </source>
</evidence>
<keyword evidence="5" id="KW-1185">Reference proteome</keyword>
<dbReference type="Pfam" id="PF12796">
    <property type="entry name" value="Ank_2"/>
    <property type="match status" value="1"/>
</dbReference>
<dbReference type="SMART" id="SM00248">
    <property type="entry name" value="ANK"/>
    <property type="match status" value="2"/>
</dbReference>